<sequence>MSKFENINKLLLFKQTLAEFLGLDVEDIGNDDGLYEELHMQPSDLSDFLHKLGELGFDTTKTDLTKVESVDDLIETLEIEENE</sequence>
<dbReference type="Proteomes" id="UP000034603">
    <property type="component" value="Unassembled WGS sequence"/>
</dbReference>
<gene>
    <name evidence="2" type="ORF">US62_C0044G0006</name>
</gene>
<dbReference type="EMBL" id="LBTR01000044">
    <property type="protein sequence ID" value="KKQ43678.1"/>
    <property type="molecule type" value="Genomic_DNA"/>
</dbReference>
<dbReference type="InterPro" id="IPR009081">
    <property type="entry name" value="PP-bd_ACP"/>
</dbReference>
<dbReference type="SUPFAM" id="SSF47336">
    <property type="entry name" value="ACP-like"/>
    <property type="match status" value="1"/>
</dbReference>
<evidence type="ECO:0000313" key="3">
    <source>
        <dbReference type="Proteomes" id="UP000034603"/>
    </source>
</evidence>
<proteinExistence type="predicted"/>
<comment type="caution">
    <text evidence="2">The sequence shown here is derived from an EMBL/GenBank/DDBJ whole genome shotgun (WGS) entry which is preliminary data.</text>
</comment>
<accession>A0A0G0HKJ1</accession>
<dbReference type="AlphaFoldDB" id="A0A0G0HKJ1"/>
<protein>
    <recommendedName>
        <fullName evidence="1">Carrier domain-containing protein</fullName>
    </recommendedName>
</protein>
<evidence type="ECO:0000313" key="2">
    <source>
        <dbReference type="EMBL" id="KKQ43678.1"/>
    </source>
</evidence>
<organism evidence="2 3">
    <name type="scientific">Candidatus Woesebacteria bacterium GW2011_GWA1_37_8</name>
    <dbReference type="NCBI Taxonomy" id="1618546"/>
    <lineage>
        <taxon>Bacteria</taxon>
        <taxon>Candidatus Woeseibacteriota</taxon>
    </lineage>
</organism>
<dbReference type="Pfam" id="PF00550">
    <property type="entry name" value="PP-binding"/>
    <property type="match status" value="1"/>
</dbReference>
<name>A0A0G0HKJ1_9BACT</name>
<feature type="domain" description="Carrier" evidence="1">
    <location>
        <begin position="14"/>
        <end position="77"/>
    </location>
</feature>
<evidence type="ECO:0000259" key="1">
    <source>
        <dbReference type="Pfam" id="PF00550"/>
    </source>
</evidence>
<reference evidence="2 3" key="1">
    <citation type="journal article" date="2015" name="Nature">
        <title>rRNA introns, odd ribosomes, and small enigmatic genomes across a large radiation of phyla.</title>
        <authorList>
            <person name="Brown C.T."/>
            <person name="Hug L.A."/>
            <person name="Thomas B.C."/>
            <person name="Sharon I."/>
            <person name="Castelle C.J."/>
            <person name="Singh A."/>
            <person name="Wilkins M.J."/>
            <person name="Williams K.H."/>
            <person name="Banfield J.F."/>
        </authorList>
    </citation>
    <scope>NUCLEOTIDE SEQUENCE [LARGE SCALE GENOMIC DNA]</scope>
</reference>
<dbReference type="InterPro" id="IPR036736">
    <property type="entry name" value="ACP-like_sf"/>
</dbReference>